<proteinExistence type="predicted"/>
<dbReference type="EMBL" id="JBBNGJ010000014">
    <property type="protein sequence ID" value="MEQ2593895.1"/>
    <property type="molecule type" value="Genomic_DNA"/>
</dbReference>
<keyword evidence="4" id="KW-1185">Reference proteome</keyword>
<dbReference type="InterPro" id="IPR003675">
    <property type="entry name" value="Rce1/LyrA-like_dom"/>
</dbReference>
<dbReference type="Proteomes" id="UP001494672">
    <property type="component" value="Unassembled WGS sequence"/>
</dbReference>
<protein>
    <submittedName>
        <fullName evidence="3">Type II CAAX endopeptidase family protein</fullName>
    </submittedName>
</protein>
<feature type="transmembrane region" description="Helical" evidence="1">
    <location>
        <begin position="124"/>
        <end position="143"/>
    </location>
</feature>
<sequence length="316" mass="35329">MRQDNVQRKVHGASWFFLSLICVYLCVVMILWKTNIGSHITMVQNLILSQSMIFVPTIIYILISKCDLRETLRLKKTHWLAIIIVPAFVVALEPLMTLINAISLLWVESATTELATGLVSNHKLWVSTLLMAVTPGIVEELAYRGVIMGSYRYGSRLAAIIIGGIMFGAMHMNFNQMAYAMVLGMMLGFLAEATGSIFTTMYAHFCFNEISVIISYIASHVSVLKQMVEKQASEGIAADQLKQTILIYIPFAFMGLCAAAAMIVLLAYLNGRHMDMLAMFRRNRNAEVKRPRIISVPLVLALCVCIGFMIITEFVL</sequence>
<reference evidence="3 4" key="1">
    <citation type="submission" date="2024-04" db="EMBL/GenBank/DDBJ databases">
        <title>Human intestinal bacterial collection.</title>
        <authorList>
            <person name="Pauvert C."/>
            <person name="Hitch T.C.A."/>
            <person name="Clavel T."/>
        </authorList>
    </citation>
    <scope>NUCLEOTIDE SEQUENCE [LARGE SCALE GENOMIC DNA]</scope>
    <source>
        <strain evidence="3 4">CLA-AA-H181</strain>
    </source>
</reference>
<feature type="transmembrane region" description="Helical" evidence="1">
    <location>
        <begin position="292"/>
        <end position="311"/>
    </location>
</feature>
<feature type="transmembrane region" description="Helical" evidence="1">
    <location>
        <begin position="79"/>
        <end position="104"/>
    </location>
</feature>
<organism evidence="3 4">
    <name type="scientific">Coprococcus aceti</name>
    <dbReference type="NCBI Taxonomy" id="2981786"/>
    <lineage>
        <taxon>Bacteria</taxon>
        <taxon>Bacillati</taxon>
        <taxon>Bacillota</taxon>
        <taxon>Clostridia</taxon>
        <taxon>Lachnospirales</taxon>
        <taxon>Lachnospiraceae</taxon>
        <taxon>Coprococcus</taxon>
    </lineage>
</organism>
<evidence type="ECO:0000256" key="1">
    <source>
        <dbReference type="SAM" id="Phobius"/>
    </source>
</evidence>
<feature type="transmembrane region" description="Helical" evidence="1">
    <location>
        <begin position="245"/>
        <end position="271"/>
    </location>
</feature>
<gene>
    <name evidence="3" type="ORF">AAAU18_13380</name>
</gene>
<feature type="transmembrane region" description="Helical" evidence="1">
    <location>
        <begin position="178"/>
        <end position="198"/>
    </location>
</feature>
<feature type="transmembrane region" description="Helical" evidence="1">
    <location>
        <begin position="205"/>
        <end position="225"/>
    </location>
</feature>
<dbReference type="RefSeq" id="WP_015533428.1">
    <property type="nucleotide sequence ID" value="NZ_JBBNGJ010000014.1"/>
</dbReference>
<dbReference type="PANTHER" id="PTHR36435:SF1">
    <property type="entry name" value="CAAX AMINO TERMINAL PROTEASE FAMILY PROTEIN"/>
    <property type="match status" value="1"/>
</dbReference>
<keyword evidence="1" id="KW-0812">Transmembrane</keyword>
<feature type="transmembrane region" description="Helical" evidence="1">
    <location>
        <begin position="44"/>
        <end position="63"/>
    </location>
</feature>
<evidence type="ECO:0000313" key="4">
    <source>
        <dbReference type="Proteomes" id="UP001494672"/>
    </source>
</evidence>
<comment type="caution">
    <text evidence="3">The sequence shown here is derived from an EMBL/GenBank/DDBJ whole genome shotgun (WGS) entry which is preliminary data.</text>
</comment>
<evidence type="ECO:0000259" key="2">
    <source>
        <dbReference type="Pfam" id="PF02517"/>
    </source>
</evidence>
<dbReference type="PANTHER" id="PTHR36435">
    <property type="entry name" value="SLR1288 PROTEIN"/>
    <property type="match status" value="1"/>
</dbReference>
<accession>A0ABV1ICE9</accession>
<name>A0ABV1ICE9_9FIRM</name>
<feature type="transmembrane region" description="Helical" evidence="1">
    <location>
        <begin position="155"/>
        <end position="172"/>
    </location>
</feature>
<keyword evidence="1" id="KW-0472">Membrane</keyword>
<evidence type="ECO:0000313" key="3">
    <source>
        <dbReference type="EMBL" id="MEQ2593895.1"/>
    </source>
</evidence>
<dbReference type="InterPro" id="IPR052710">
    <property type="entry name" value="CAAX_protease"/>
</dbReference>
<feature type="domain" description="CAAX prenyl protease 2/Lysostaphin resistance protein A-like" evidence="2">
    <location>
        <begin position="123"/>
        <end position="208"/>
    </location>
</feature>
<dbReference type="Pfam" id="PF02517">
    <property type="entry name" value="Rce1-like"/>
    <property type="match status" value="1"/>
</dbReference>
<feature type="transmembrane region" description="Helical" evidence="1">
    <location>
        <begin position="12"/>
        <end position="32"/>
    </location>
</feature>
<keyword evidence="1" id="KW-1133">Transmembrane helix</keyword>